<reference evidence="4" key="1">
    <citation type="journal article" date="2021" name="Genome Biol. Evol.">
        <title>A High-Quality Reference Genome for a Parasitic Bivalve with Doubly Uniparental Inheritance (Bivalvia: Unionida).</title>
        <authorList>
            <person name="Smith C.H."/>
        </authorList>
    </citation>
    <scope>NUCLEOTIDE SEQUENCE</scope>
    <source>
        <strain evidence="4">CHS0354</strain>
    </source>
</reference>
<evidence type="ECO:0008006" key="6">
    <source>
        <dbReference type="Google" id="ProtNLM"/>
    </source>
</evidence>
<proteinExistence type="inferred from homology"/>
<protein>
    <recommendedName>
        <fullName evidence="6">Heat shock 70 kDa protein 12A</fullName>
    </recommendedName>
</protein>
<evidence type="ECO:0000256" key="3">
    <source>
        <dbReference type="ARBA" id="ARBA00022840"/>
    </source>
</evidence>
<comment type="caution">
    <text evidence="4">The sequence shown here is derived from an EMBL/GenBank/DDBJ whole genome shotgun (WGS) entry which is preliminary data.</text>
</comment>
<dbReference type="InterPro" id="IPR013126">
    <property type="entry name" value="Hsp_70_fam"/>
</dbReference>
<comment type="similarity">
    <text evidence="1">Belongs to the heat shock protein 70 family.</text>
</comment>
<reference evidence="4" key="2">
    <citation type="journal article" date="2021" name="Genome Biol. Evol.">
        <title>Developing a high-quality reference genome for a parasitic bivalve with doubly uniparental inheritance (Bivalvia: Unionida).</title>
        <authorList>
            <person name="Smith C.H."/>
        </authorList>
    </citation>
    <scope>NUCLEOTIDE SEQUENCE</scope>
    <source>
        <strain evidence="4">CHS0354</strain>
        <tissue evidence="4">Mantle</tissue>
    </source>
</reference>
<evidence type="ECO:0000313" key="4">
    <source>
        <dbReference type="EMBL" id="KAK3602714.1"/>
    </source>
</evidence>
<dbReference type="SUPFAM" id="SSF53067">
    <property type="entry name" value="Actin-like ATPase domain"/>
    <property type="match status" value="2"/>
</dbReference>
<dbReference type="Gene3D" id="3.30.420.40">
    <property type="match status" value="2"/>
</dbReference>
<dbReference type="PANTHER" id="PTHR14187">
    <property type="entry name" value="ALPHA KINASE/ELONGATION FACTOR 2 KINASE"/>
    <property type="match status" value="1"/>
</dbReference>
<dbReference type="EMBL" id="JAEAOA010001055">
    <property type="protein sequence ID" value="KAK3602714.1"/>
    <property type="molecule type" value="Genomic_DNA"/>
</dbReference>
<dbReference type="Proteomes" id="UP001195483">
    <property type="component" value="Unassembled WGS sequence"/>
</dbReference>
<name>A0AAE0W6B8_9BIVA</name>
<keyword evidence="5" id="KW-1185">Reference proteome</keyword>
<dbReference type="AlphaFoldDB" id="A0AAE0W6B8"/>
<evidence type="ECO:0000313" key="5">
    <source>
        <dbReference type="Proteomes" id="UP001195483"/>
    </source>
</evidence>
<sequence length="475" mass="54365">MYVKVFIIILCKSASRIETNFAEAIKTEHGEEVKKSDIRWVLTVPAIWSDPAKLFMREAAEKAGIEKDQLFLALEPEAASIYCKEQAIRKEDQDGGAILRRFDPGEQYMVLDLGGGTVDITVNEVCSDGKLKETYAASGGPWGGTTVNEAFRKSIEDTVGKDHFSECILKDQNGWIDFEKEFETEKRKFYPCDNVTHKLHLPNYFVQTPSLQLAEKFKAKHGNALKVKENYLVIHSSKMEQYFDTAIDKIKDHISNLLQRKELSKLSSIMLVGGFAESRVVQEKIKTYFKTKTVFVPPEASVSVLKGSVMFGHNPNIIAERISPWTYGVHTRKAFNKNIHDIKRKQTMAGKEYVNNAFDKYLGIGESVAVGRRSLGHIYNVINPKDHIVYWKVYRTEKMDPLYCDENGVYFLGSLEIELPRNEEEKKWRLELHMTCRGTELEASVSDADTQEQFKRLKFDFLRSEYGLYSNIVSE</sequence>
<keyword evidence="2" id="KW-0547">Nucleotide-binding</keyword>
<dbReference type="GO" id="GO:0140662">
    <property type="term" value="F:ATP-dependent protein folding chaperone"/>
    <property type="evidence" value="ECO:0007669"/>
    <property type="project" value="InterPro"/>
</dbReference>
<dbReference type="Gene3D" id="3.90.640.10">
    <property type="entry name" value="Actin, Chain A, domain 4"/>
    <property type="match status" value="1"/>
</dbReference>
<gene>
    <name evidence="4" type="ORF">CHS0354_017156</name>
</gene>
<evidence type="ECO:0000256" key="2">
    <source>
        <dbReference type="ARBA" id="ARBA00022741"/>
    </source>
</evidence>
<organism evidence="4 5">
    <name type="scientific">Potamilus streckersoni</name>
    <dbReference type="NCBI Taxonomy" id="2493646"/>
    <lineage>
        <taxon>Eukaryota</taxon>
        <taxon>Metazoa</taxon>
        <taxon>Spiralia</taxon>
        <taxon>Lophotrochozoa</taxon>
        <taxon>Mollusca</taxon>
        <taxon>Bivalvia</taxon>
        <taxon>Autobranchia</taxon>
        <taxon>Heteroconchia</taxon>
        <taxon>Palaeoheterodonta</taxon>
        <taxon>Unionida</taxon>
        <taxon>Unionoidea</taxon>
        <taxon>Unionidae</taxon>
        <taxon>Ambleminae</taxon>
        <taxon>Lampsilini</taxon>
        <taxon>Potamilus</taxon>
    </lineage>
</organism>
<accession>A0AAE0W6B8</accession>
<dbReference type="Pfam" id="PF00012">
    <property type="entry name" value="HSP70"/>
    <property type="match status" value="1"/>
</dbReference>
<dbReference type="InterPro" id="IPR043129">
    <property type="entry name" value="ATPase_NBD"/>
</dbReference>
<dbReference type="GO" id="GO:0005524">
    <property type="term" value="F:ATP binding"/>
    <property type="evidence" value="ECO:0007669"/>
    <property type="project" value="UniProtKB-KW"/>
</dbReference>
<dbReference type="PANTHER" id="PTHR14187:SF5">
    <property type="entry name" value="HEAT SHOCK 70 KDA PROTEIN 12A"/>
    <property type="match status" value="1"/>
</dbReference>
<evidence type="ECO:0000256" key="1">
    <source>
        <dbReference type="ARBA" id="ARBA00007381"/>
    </source>
</evidence>
<reference evidence="4" key="3">
    <citation type="submission" date="2023-05" db="EMBL/GenBank/DDBJ databases">
        <authorList>
            <person name="Smith C.H."/>
        </authorList>
    </citation>
    <scope>NUCLEOTIDE SEQUENCE</scope>
    <source>
        <strain evidence="4">CHS0354</strain>
        <tissue evidence="4">Mantle</tissue>
    </source>
</reference>
<keyword evidence="3" id="KW-0067">ATP-binding</keyword>
<dbReference type="CDD" id="cd10229">
    <property type="entry name" value="ASKHA_NBD_HSP70_HSPA12"/>
    <property type="match status" value="1"/>
</dbReference>